<keyword evidence="8" id="KW-0560">Oxidoreductase</keyword>
<proteinExistence type="predicted"/>
<dbReference type="GO" id="GO:0005886">
    <property type="term" value="C:plasma membrane"/>
    <property type="evidence" value="ECO:0007669"/>
    <property type="project" value="TreeGrafter"/>
</dbReference>
<dbReference type="InterPro" id="IPR008142">
    <property type="entry name" value="AlaDH/PNT_CS1"/>
</dbReference>
<dbReference type="SMART" id="SM01003">
    <property type="entry name" value="AlaDh_PNT_N"/>
    <property type="match status" value="1"/>
</dbReference>
<dbReference type="Gene3D" id="3.40.50.720">
    <property type="entry name" value="NAD(P)-binding Rossmann-like Domain"/>
    <property type="match status" value="1"/>
</dbReference>
<accession>A0A7G2JXJ9</accession>
<evidence type="ECO:0000256" key="5">
    <source>
        <dbReference type="ARBA" id="ARBA00023027"/>
    </source>
</evidence>
<keyword evidence="3" id="KW-0521">NADP</keyword>
<protein>
    <recommendedName>
        <fullName evidence="2">proton-translocating NAD(P)(+) transhydrogenase</fullName>
        <ecNumber evidence="2">7.1.1.1</ecNumber>
    </recommendedName>
</protein>
<evidence type="ECO:0000256" key="3">
    <source>
        <dbReference type="ARBA" id="ARBA00022857"/>
    </source>
</evidence>
<comment type="catalytic activity">
    <reaction evidence="6">
        <text>NAD(+) + NADPH + H(+)(in) = NADH + NADP(+) + H(+)(out)</text>
        <dbReference type="Rhea" id="RHEA:47992"/>
        <dbReference type="ChEBI" id="CHEBI:15378"/>
        <dbReference type="ChEBI" id="CHEBI:57540"/>
        <dbReference type="ChEBI" id="CHEBI:57783"/>
        <dbReference type="ChEBI" id="CHEBI:57945"/>
        <dbReference type="ChEBI" id="CHEBI:58349"/>
        <dbReference type="EC" id="7.1.1.1"/>
    </reaction>
</comment>
<dbReference type="EMBL" id="ABFC01001011">
    <property type="protein sequence ID" value="EFA27984.1"/>
    <property type="molecule type" value="Genomic_DNA"/>
</dbReference>
<evidence type="ECO:0000256" key="1">
    <source>
        <dbReference type="ARBA" id="ARBA00003943"/>
    </source>
</evidence>
<evidence type="ECO:0000259" key="7">
    <source>
        <dbReference type="SMART" id="SM01003"/>
    </source>
</evidence>
<dbReference type="PROSITE" id="PS00836">
    <property type="entry name" value="ALADH_PNT_1"/>
    <property type="match status" value="1"/>
</dbReference>
<dbReference type="InterPro" id="IPR007886">
    <property type="entry name" value="AlaDH/PNT_N"/>
</dbReference>
<dbReference type="GO" id="GO:0006740">
    <property type="term" value="P:NADPH regeneration"/>
    <property type="evidence" value="ECO:0007669"/>
    <property type="project" value="TreeGrafter"/>
</dbReference>
<organism evidence="8">
    <name type="scientific">Haemophilus influenzae HK1212</name>
    <dbReference type="NCBI Taxonomy" id="456482"/>
    <lineage>
        <taxon>Bacteria</taxon>
        <taxon>Pseudomonadati</taxon>
        <taxon>Pseudomonadota</taxon>
        <taxon>Gammaproteobacteria</taxon>
        <taxon>Pasteurellales</taxon>
        <taxon>Pasteurellaceae</taxon>
        <taxon>Haemophilus</taxon>
    </lineage>
</organism>
<comment type="function">
    <text evidence="1">The transhydrogenation between NADH and NADP is coupled to respiration and ATP hydrolysis and functions as a proton pump across the membrane.</text>
</comment>
<dbReference type="PANTHER" id="PTHR10160:SF19">
    <property type="entry name" value="PROTON-TRANSLOCATING NAD(P)(+) TRANSHYDROGENASE"/>
    <property type="match status" value="1"/>
</dbReference>
<evidence type="ECO:0000256" key="6">
    <source>
        <dbReference type="ARBA" id="ARBA00048202"/>
    </source>
</evidence>
<dbReference type="GO" id="GO:0008750">
    <property type="term" value="F:proton-translocating NAD(P)+ transhydrogenase activity"/>
    <property type="evidence" value="ECO:0007669"/>
    <property type="project" value="UniProtKB-EC"/>
</dbReference>
<dbReference type="GO" id="GO:0016491">
    <property type="term" value="F:oxidoreductase activity"/>
    <property type="evidence" value="ECO:0007669"/>
    <property type="project" value="UniProtKB-KW"/>
</dbReference>
<evidence type="ECO:0000256" key="2">
    <source>
        <dbReference type="ARBA" id="ARBA00012943"/>
    </source>
</evidence>
<dbReference type="GO" id="GO:0050661">
    <property type="term" value="F:NADP binding"/>
    <property type="evidence" value="ECO:0007669"/>
    <property type="project" value="TreeGrafter"/>
</dbReference>
<evidence type="ECO:0000313" key="8">
    <source>
        <dbReference type="EMBL" id="EFA27984.1"/>
    </source>
</evidence>
<feature type="non-terminal residue" evidence="8">
    <location>
        <position position="153"/>
    </location>
</feature>
<dbReference type="AlphaFoldDB" id="A0A7G2JXJ9"/>
<keyword evidence="4" id="KW-1278">Translocase</keyword>
<comment type="caution">
    <text evidence="8">The sequence shown here is derived from an EMBL/GenBank/DDBJ whole genome shotgun (WGS) entry which is preliminary data.</text>
</comment>
<dbReference type="FunFam" id="3.40.50.720:FF:000063">
    <property type="entry name" value="NAD(P) transhydrogenase subunit alpha"/>
    <property type="match status" value="1"/>
</dbReference>
<sequence length="153" mass="16756">IGVPRELLENESRVAATPKTVQQILKLGFDVIVEHDAGFKASFEDQAFLEAGAKIGTSAEIWQSDIIFKVNAPTDEEIAQMKEGATLVSFIWRMQNPELMKKLTAKKINVLAMDAVPRISRAQALDALSSMANISGYRAVIEAAHEFGSFFTG</sequence>
<gene>
    <name evidence="8" type="primary">pntA</name>
    <name evidence="8" type="ORF">HAINFHK1212_2047</name>
</gene>
<name>A0A7G2JXJ9_HAEIF</name>
<dbReference type="Pfam" id="PF05222">
    <property type="entry name" value="AlaDh_PNT_N"/>
    <property type="match status" value="1"/>
</dbReference>
<evidence type="ECO:0000256" key="4">
    <source>
        <dbReference type="ARBA" id="ARBA00022967"/>
    </source>
</evidence>
<reference evidence="8" key="1">
    <citation type="journal article" date="2010" name="Genomics">
        <title>Tracing phylogenomic events leading to diversity of Haemophilus influenzae and the emergence of Brazilian Purpuric Fever (BPF)-associated clones.</title>
        <authorList>
            <person name="Papazisi L."/>
            <person name="Ratnayake S."/>
            <person name="Remortel B.G."/>
            <person name="Bock G.R."/>
            <person name="Liang W."/>
            <person name="Saeed A.I."/>
            <person name="Liu J."/>
            <person name="Fleischmann R.D."/>
            <person name="Kilian M."/>
            <person name="Peterson S.N."/>
        </authorList>
    </citation>
    <scope>NUCLEOTIDE SEQUENCE [LARGE SCALE GENOMIC DNA]</scope>
    <source>
        <strain evidence="8">HK1212</strain>
    </source>
</reference>
<feature type="domain" description="Alanine dehydrogenase/pyridine nucleotide transhydrogenase N-terminal" evidence="7">
    <location>
        <begin position="2"/>
        <end position="135"/>
    </location>
</feature>
<keyword evidence="5" id="KW-0520">NAD</keyword>
<dbReference type="SUPFAM" id="SSF52283">
    <property type="entry name" value="Formate/glycerate dehydrogenase catalytic domain-like"/>
    <property type="match status" value="1"/>
</dbReference>
<feature type="non-terminal residue" evidence="8">
    <location>
        <position position="1"/>
    </location>
</feature>
<dbReference type="EC" id="7.1.1.1" evidence="2"/>
<dbReference type="PANTHER" id="PTHR10160">
    <property type="entry name" value="NAD(P) TRANSHYDROGENASE"/>
    <property type="match status" value="1"/>
</dbReference>